<gene>
    <name evidence="1" type="ORF">IAC78_04625</name>
</gene>
<dbReference type="EMBL" id="JADING010000135">
    <property type="protein sequence ID" value="MBO8414732.1"/>
    <property type="molecule type" value="Genomic_DNA"/>
</dbReference>
<sequence>MNRLLMLNSLKDGVEAKRRELVRTNADFNRFQKLNNELNLSKEKVEKDYLNELMQIKSKYAVIEGEINEQIIEKKREISEIQKEEYQKESQSMKLNILNNANGLDEQTYLFFKRTFFPLWASEMVVDKLFSMFNIKVNFLFKLKKSKKLTPYERLVSTIVLSLVSNKEFTFVNIDNFQILPKERKAFYKGLLKLKSSSFTVFSSLITDMTYLDKQNESNFIYKYKTIEIGKLEAVRKEPLHPYLKQVLSNNVDKDFPILEGGSLIEISPDHFVYATSLQRKAYKRLHRLQGDIFVQAETEEKLSDEQKMALFAKERAFETIADNSLINKKELVDEIVKKEVNLEKIRKIKNKGEDLEINYLVRKTENGYEVINEDTGECLSEFEYKKDAVNYAKKLSIDNLGKYEIES</sequence>
<name>A0A9D9DAB1_9BACL</name>
<organism evidence="1 2">
    <name type="scientific">Candidatus Scatoplasma merdavium</name>
    <dbReference type="NCBI Taxonomy" id="2840932"/>
    <lineage>
        <taxon>Bacteria</taxon>
        <taxon>Bacillati</taxon>
        <taxon>Bacillota</taxon>
        <taxon>Bacilli</taxon>
        <taxon>Bacillales</taxon>
        <taxon>Candidatus Scatoplasma</taxon>
    </lineage>
</organism>
<accession>A0A9D9DAB1</accession>
<protein>
    <submittedName>
        <fullName evidence="1">Uncharacterized protein</fullName>
    </submittedName>
</protein>
<reference evidence="1" key="1">
    <citation type="submission" date="2020-10" db="EMBL/GenBank/DDBJ databases">
        <authorList>
            <person name="Gilroy R."/>
        </authorList>
    </citation>
    <scope>NUCLEOTIDE SEQUENCE</scope>
    <source>
        <strain evidence="1">1748</strain>
    </source>
</reference>
<reference evidence="1" key="2">
    <citation type="journal article" date="2021" name="PeerJ">
        <title>Extensive microbial diversity within the chicken gut microbiome revealed by metagenomics and culture.</title>
        <authorList>
            <person name="Gilroy R."/>
            <person name="Ravi A."/>
            <person name="Getino M."/>
            <person name="Pursley I."/>
            <person name="Horton D.L."/>
            <person name="Alikhan N.F."/>
            <person name="Baker D."/>
            <person name="Gharbi K."/>
            <person name="Hall N."/>
            <person name="Watson M."/>
            <person name="Adriaenssens E.M."/>
            <person name="Foster-Nyarko E."/>
            <person name="Jarju S."/>
            <person name="Secka A."/>
            <person name="Antonio M."/>
            <person name="Oren A."/>
            <person name="Chaudhuri R.R."/>
            <person name="La Ragione R."/>
            <person name="Hildebrand F."/>
            <person name="Pallen M.J."/>
        </authorList>
    </citation>
    <scope>NUCLEOTIDE SEQUENCE</scope>
    <source>
        <strain evidence="1">1748</strain>
    </source>
</reference>
<dbReference type="AlphaFoldDB" id="A0A9D9DAB1"/>
<dbReference type="Proteomes" id="UP000823629">
    <property type="component" value="Unassembled WGS sequence"/>
</dbReference>
<proteinExistence type="predicted"/>
<evidence type="ECO:0000313" key="1">
    <source>
        <dbReference type="EMBL" id="MBO8414732.1"/>
    </source>
</evidence>
<comment type="caution">
    <text evidence="1">The sequence shown here is derived from an EMBL/GenBank/DDBJ whole genome shotgun (WGS) entry which is preliminary data.</text>
</comment>
<evidence type="ECO:0000313" key="2">
    <source>
        <dbReference type="Proteomes" id="UP000823629"/>
    </source>
</evidence>